<keyword evidence="4 5" id="KW-0238">DNA-binding</keyword>
<keyword evidence="3" id="KW-0862">Zinc</keyword>
<dbReference type="PANTHER" id="PTHR46600">
    <property type="entry name" value="THAP DOMAIN-CONTAINING"/>
    <property type="match status" value="1"/>
</dbReference>
<dbReference type="AlphaFoldDB" id="A0A3Q3I9R1"/>
<feature type="domain" description="THAP-type" evidence="7">
    <location>
        <begin position="1"/>
        <end position="81"/>
    </location>
</feature>
<accession>A0A3Q3I9R1</accession>
<keyword evidence="6" id="KW-0805">Transcription regulation</keyword>
<keyword evidence="6" id="KW-0175">Coiled coil</keyword>
<keyword evidence="6" id="KW-0539">Nucleus</keyword>
<dbReference type="GO" id="GO:0005654">
    <property type="term" value="C:nucleoplasm"/>
    <property type="evidence" value="ECO:0007669"/>
    <property type="project" value="UniProtKB-SubCell"/>
</dbReference>
<dbReference type="PANTHER" id="PTHR46600:SF11">
    <property type="entry name" value="THAP DOMAIN-CONTAINING PROTEIN 10"/>
    <property type="match status" value="1"/>
</dbReference>
<dbReference type="InterPro" id="IPR026516">
    <property type="entry name" value="THAP1/10"/>
</dbReference>
<dbReference type="GO" id="GO:0003700">
    <property type="term" value="F:DNA-binding transcription factor activity"/>
    <property type="evidence" value="ECO:0007669"/>
    <property type="project" value="UniProtKB-UniRule"/>
</dbReference>
<evidence type="ECO:0000256" key="3">
    <source>
        <dbReference type="ARBA" id="ARBA00022833"/>
    </source>
</evidence>
<evidence type="ECO:0000256" key="4">
    <source>
        <dbReference type="ARBA" id="ARBA00023125"/>
    </source>
</evidence>
<dbReference type="Gene3D" id="6.20.210.20">
    <property type="entry name" value="THAP domain"/>
    <property type="match status" value="1"/>
</dbReference>
<reference evidence="8" key="2">
    <citation type="submission" date="2025-09" db="UniProtKB">
        <authorList>
            <consortium name="Ensembl"/>
        </authorList>
    </citation>
    <scope>IDENTIFICATION</scope>
</reference>
<dbReference type="SMART" id="SM00980">
    <property type="entry name" value="THAP"/>
    <property type="match status" value="1"/>
</dbReference>
<dbReference type="Proteomes" id="UP000261600">
    <property type="component" value="Unplaced"/>
</dbReference>
<comment type="function">
    <text evidence="6">DNA-binding transcription regulator that regulates endothelial cell proliferation and G1/S cell-cycle progression. Specifically binds the 5'-[AT]NTNN[GT]GGCA[AGT]-3' core DNA sequence and acts by modulating expression of pRB-E2F cell-cycle target genes.</text>
</comment>
<keyword evidence="9" id="KW-1185">Reference proteome</keyword>
<dbReference type="GO" id="GO:0001935">
    <property type="term" value="P:endothelial cell proliferation"/>
    <property type="evidence" value="ECO:0007669"/>
    <property type="project" value="UniProtKB-UniRule"/>
</dbReference>
<protein>
    <recommendedName>
        <fullName evidence="6">THAP domain-containing protein 1</fullName>
    </recommendedName>
</protein>
<dbReference type="Pfam" id="PF05485">
    <property type="entry name" value="THAP"/>
    <property type="match status" value="1"/>
</dbReference>
<evidence type="ECO:0000259" key="7">
    <source>
        <dbReference type="PROSITE" id="PS50950"/>
    </source>
</evidence>
<dbReference type="InterPro" id="IPR038441">
    <property type="entry name" value="THAP_Znf_sf"/>
</dbReference>
<keyword evidence="6" id="KW-0131">Cell cycle</keyword>
<evidence type="ECO:0000256" key="2">
    <source>
        <dbReference type="ARBA" id="ARBA00022771"/>
    </source>
</evidence>
<comment type="subcellular location">
    <subcellularLocation>
        <location evidence="6">Nucleus</location>
        <location evidence="6">Nucleoplasm</location>
    </subcellularLocation>
</comment>
<dbReference type="InterPro" id="IPR006612">
    <property type="entry name" value="THAP_Znf"/>
</dbReference>
<evidence type="ECO:0000256" key="6">
    <source>
        <dbReference type="RuleBase" id="RU369073"/>
    </source>
</evidence>
<proteinExistence type="inferred from homology"/>
<evidence type="ECO:0000256" key="1">
    <source>
        <dbReference type="ARBA" id="ARBA00022723"/>
    </source>
</evidence>
<sequence>MSRRKCVFGCDGTLNLFSFPKDPAIKGQWMKFVFRGQQRSCVNVLVCSRHFMDGYFTNKAQYDAGFSDRLKLKVGAVPTLEGHESKPHAVSKMVLYIFAYTSPCPQVNL</sequence>
<dbReference type="Ensembl" id="ENSMALT00000000076.1">
    <property type="protein sequence ID" value="ENSMALP00000000052.1"/>
    <property type="gene ID" value="ENSMALG00000000041.1"/>
</dbReference>
<keyword evidence="1" id="KW-0479">Metal-binding</keyword>
<dbReference type="GO" id="GO:0008270">
    <property type="term" value="F:zinc ion binding"/>
    <property type="evidence" value="ECO:0007669"/>
    <property type="project" value="UniProtKB-KW"/>
</dbReference>
<dbReference type="PROSITE" id="PS50950">
    <property type="entry name" value="ZF_THAP"/>
    <property type="match status" value="1"/>
</dbReference>
<dbReference type="SMART" id="SM00692">
    <property type="entry name" value="DM3"/>
    <property type="match status" value="1"/>
</dbReference>
<evidence type="ECO:0000256" key="5">
    <source>
        <dbReference type="PROSITE-ProRule" id="PRU00309"/>
    </source>
</evidence>
<keyword evidence="6" id="KW-0804">Transcription</keyword>
<dbReference type="SUPFAM" id="SSF57716">
    <property type="entry name" value="Glucocorticoid receptor-like (DNA-binding domain)"/>
    <property type="match status" value="1"/>
</dbReference>
<evidence type="ECO:0000313" key="8">
    <source>
        <dbReference type="Ensembl" id="ENSMALP00000000052.1"/>
    </source>
</evidence>
<evidence type="ECO:0000313" key="9">
    <source>
        <dbReference type="Proteomes" id="UP000261600"/>
    </source>
</evidence>
<keyword evidence="2 5" id="KW-0863">Zinc-finger</keyword>
<reference evidence="8" key="1">
    <citation type="submission" date="2025-08" db="UniProtKB">
        <authorList>
            <consortium name="Ensembl"/>
        </authorList>
    </citation>
    <scope>IDENTIFICATION</scope>
</reference>
<comment type="similarity">
    <text evidence="6">Belongs to the THAP1 family.</text>
</comment>
<name>A0A3Q3I9R1_MONAL</name>
<organism evidence="8 9">
    <name type="scientific">Monopterus albus</name>
    <name type="common">Swamp eel</name>
    <dbReference type="NCBI Taxonomy" id="43700"/>
    <lineage>
        <taxon>Eukaryota</taxon>
        <taxon>Metazoa</taxon>
        <taxon>Chordata</taxon>
        <taxon>Craniata</taxon>
        <taxon>Vertebrata</taxon>
        <taxon>Euteleostomi</taxon>
        <taxon>Actinopterygii</taxon>
        <taxon>Neopterygii</taxon>
        <taxon>Teleostei</taxon>
        <taxon>Neoteleostei</taxon>
        <taxon>Acanthomorphata</taxon>
        <taxon>Anabantaria</taxon>
        <taxon>Synbranchiformes</taxon>
        <taxon>Synbranchidae</taxon>
        <taxon>Monopterus</taxon>
    </lineage>
</organism>
<dbReference type="GO" id="GO:0043565">
    <property type="term" value="F:sequence-specific DNA binding"/>
    <property type="evidence" value="ECO:0007669"/>
    <property type="project" value="UniProtKB-UniRule"/>
</dbReference>